<evidence type="ECO:0000313" key="3">
    <source>
        <dbReference type="Proteomes" id="UP000075583"/>
    </source>
</evidence>
<sequence>MFLMLMKKKSKWFKRVRIGCFSSVVLIVVLSQIVSGCISFSKSDKEVAKFFEDQPVKPVSDTYTVDDYEMHYKVLDLKQPATFVFIHGTPGSWDAFIDYFVDSTLYNKAVIVSPDRPGFGKSSYGKPIASLETQAKYLAPILEKYPAPRILIGHSLGGPIVARMAMDFPELVDGIIMLAPALSAELEPHEDWFRVPMRWPIIEGIFPKIFRISNEELIFLREELELMMPLWKDVTMPSVVIQGEADDLVHPGNGAFADSVLVNAPHEIIMLPKQNHFLPWNESELVKKTILEMLEGIRSGAGS</sequence>
<dbReference type="SUPFAM" id="SSF53474">
    <property type="entry name" value="alpha/beta-Hydrolases"/>
    <property type="match status" value="1"/>
</dbReference>
<evidence type="ECO:0000259" key="1">
    <source>
        <dbReference type="Pfam" id="PF00561"/>
    </source>
</evidence>
<dbReference type="PANTHER" id="PTHR43798">
    <property type="entry name" value="MONOACYLGLYCEROL LIPASE"/>
    <property type="match status" value="1"/>
</dbReference>
<dbReference type="Proteomes" id="UP000075583">
    <property type="component" value="Unassembled WGS sequence"/>
</dbReference>
<keyword evidence="3" id="KW-1185">Reference proteome</keyword>
<proteinExistence type="predicted"/>
<protein>
    <recommendedName>
        <fullName evidence="1">AB hydrolase-1 domain-containing protein</fullName>
    </recommendedName>
</protein>
<reference evidence="2" key="1">
    <citation type="submission" date="2016-01" db="EMBL/GenBank/DDBJ databases">
        <title>Genome sequencing of Roseivirga ehrenbergii KMM 6017.</title>
        <authorList>
            <person name="Selvaratnam C."/>
            <person name="Thevarajoo S."/>
            <person name="Goh K.M."/>
            <person name="Ee R."/>
            <person name="Chan K.-G."/>
            <person name="Chong C.S."/>
        </authorList>
    </citation>
    <scope>NUCLEOTIDE SEQUENCE [LARGE SCALE GENOMIC DNA]</scope>
    <source>
        <strain evidence="2">KMM 6017</strain>
    </source>
</reference>
<dbReference type="PANTHER" id="PTHR43798:SF33">
    <property type="entry name" value="HYDROLASE, PUTATIVE (AFU_ORTHOLOGUE AFUA_2G14860)-RELATED"/>
    <property type="match status" value="1"/>
</dbReference>
<dbReference type="InterPro" id="IPR029058">
    <property type="entry name" value="AB_hydrolase_fold"/>
</dbReference>
<dbReference type="Pfam" id="PF00561">
    <property type="entry name" value="Abhydrolase_1"/>
    <property type="match status" value="1"/>
</dbReference>
<comment type="caution">
    <text evidence="2">The sequence shown here is derived from an EMBL/GenBank/DDBJ whole genome shotgun (WGS) entry which is preliminary data.</text>
</comment>
<dbReference type="Gene3D" id="3.40.50.1820">
    <property type="entry name" value="alpha/beta hydrolase"/>
    <property type="match status" value="1"/>
</dbReference>
<feature type="domain" description="AB hydrolase-1" evidence="1">
    <location>
        <begin position="82"/>
        <end position="194"/>
    </location>
</feature>
<dbReference type="PRINTS" id="PR00111">
    <property type="entry name" value="ABHYDROLASE"/>
</dbReference>
<accession>A0A150WZR4</accession>
<dbReference type="AlphaFoldDB" id="A0A150WZR4"/>
<organism evidence="2 3">
    <name type="scientific">Roseivirga ehrenbergii (strain DSM 102268 / JCM 13514 / KCTC 12282 / NCIMB 14502 / KMM 6017)</name>
    <dbReference type="NCBI Taxonomy" id="279360"/>
    <lineage>
        <taxon>Bacteria</taxon>
        <taxon>Pseudomonadati</taxon>
        <taxon>Bacteroidota</taxon>
        <taxon>Cytophagia</taxon>
        <taxon>Cytophagales</taxon>
        <taxon>Roseivirgaceae</taxon>
        <taxon>Roseivirga</taxon>
    </lineage>
</organism>
<dbReference type="InterPro" id="IPR050266">
    <property type="entry name" value="AB_hydrolase_sf"/>
</dbReference>
<dbReference type="InterPro" id="IPR000073">
    <property type="entry name" value="AB_hydrolase_1"/>
</dbReference>
<dbReference type="GO" id="GO:0016020">
    <property type="term" value="C:membrane"/>
    <property type="evidence" value="ECO:0007669"/>
    <property type="project" value="TreeGrafter"/>
</dbReference>
<gene>
    <name evidence="2" type="ORF">MB14_07950</name>
</gene>
<dbReference type="EMBL" id="LQZQ01000049">
    <property type="protein sequence ID" value="KYG71981.1"/>
    <property type="molecule type" value="Genomic_DNA"/>
</dbReference>
<name>A0A150WZR4_ROSEK</name>
<evidence type="ECO:0000313" key="2">
    <source>
        <dbReference type="EMBL" id="KYG71981.1"/>
    </source>
</evidence>
<dbReference type="STRING" id="279360.MB14_07950"/>